<dbReference type="SUPFAM" id="SSF52540">
    <property type="entry name" value="P-loop containing nucleoside triphosphate hydrolases"/>
    <property type="match status" value="1"/>
</dbReference>
<evidence type="ECO:0000259" key="4">
    <source>
        <dbReference type="PROSITE" id="PS50893"/>
    </source>
</evidence>
<accession>A0A158JQX1</accession>
<evidence type="ECO:0000256" key="3">
    <source>
        <dbReference type="ARBA" id="ARBA00022840"/>
    </source>
</evidence>
<dbReference type="STRING" id="326475.AWB66_04516"/>
<dbReference type="PANTHER" id="PTHR42939:SF1">
    <property type="entry name" value="ABC TRANSPORTER ATP-BINDING PROTEIN ALBC-RELATED"/>
    <property type="match status" value="1"/>
</dbReference>
<evidence type="ECO:0000256" key="2">
    <source>
        <dbReference type="ARBA" id="ARBA00022741"/>
    </source>
</evidence>
<dbReference type="RefSeq" id="WP_087632393.1">
    <property type="nucleotide sequence ID" value="NZ_FCNZ02000019.1"/>
</dbReference>
<dbReference type="InterPro" id="IPR027417">
    <property type="entry name" value="P-loop_NTPase"/>
</dbReference>
<protein>
    <submittedName>
        <fullName evidence="5">ABC transporter-like protein</fullName>
    </submittedName>
</protein>
<dbReference type="EMBL" id="FCNZ02000019">
    <property type="protein sequence ID" value="SAL71478.1"/>
    <property type="molecule type" value="Genomic_DNA"/>
</dbReference>
<dbReference type="PROSITE" id="PS50893">
    <property type="entry name" value="ABC_TRANSPORTER_2"/>
    <property type="match status" value="1"/>
</dbReference>
<dbReference type="GO" id="GO:0016887">
    <property type="term" value="F:ATP hydrolysis activity"/>
    <property type="evidence" value="ECO:0007669"/>
    <property type="project" value="InterPro"/>
</dbReference>
<organism evidence="5 7">
    <name type="scientific">Caballeronia telluris</name>
    <dbReference type="NCBI Taxonomy" id="326475"/>
    <lineage>
        <taxon>Bacteria</taxon>
        <taxon>Pseudomonadati</taxon>
        <taxon>Pseudomonadota</taxon>
        <taxon>Betaproteobacteria</taxon>
        <taxon>Burkholderiales</taxon>
        <taxon>Burkholderiaceae</taxon>
        <taxon>Caballeronia</taxon>
    </lineage>
</organism>
<keyword evidence="7" id="KW-1185">Reference proteome</keyword>
<evidence type="ECO:0000313" key="5">
    <source>
        <dbReference type="EMBL" id="SAL71324.1"/>
    </source>
</evidence>
<dbReference type="EMBL" id="FCNZ02000019">
    <property type="protein sequence ID" value="SAL71324.1"/>
    <property type="molecule type" value="Genomic_DNA"/>
</dbReference>
<dbReference type="InterPro" id="IPR051782">
    <property type="entry name" value="ABC_Transporter_VariousFunc"/>
</dbReference>
<reference evidence="5 7" key="1">
    <citation type="submission" date="2016-01" db="EMBL/GenBank/DDBJ databases">
        <authorList>
            <person name="Oliw E.H."/>
        </authorList>
    </citation>
    <scope>NUCLEOTIDE SEQUENCE [LARGE SCALE GENOMIC DNA]</scope>
    <source>
        <strain evidence="5">LMG 22936</strain>
    </source>
</reference>
<gene>
    <name evidence="5" type="ORF">AWB66_04516</name>
    <name evidence="6" type="ORF">AWB66_04541</name>
</gene>
<name>A0A158JQX1_9BURK</name>
<dbReference type="AlphaFoldDB" id="A0A158JQX1"/>
<dbReference type="GO" id="GO:0005524">
    <property type="term" value="F:ATP binding"/>
    <property type="evidence" value="ECO:0007669"/>
    <property type="project" value="UniProtKB-KW"/>
</dbReference>
<dbReference type="Pfam" id="PF00005">
    <property type="entry name" value="ABC_tran"/>
    <property type="match status" value="1"/>
</dbReference>
<keyword evidence="3" id="KW-0067">ATP-binding</keyword>
<dbReference type="InterPro" id="IPR003439">
    <property type="entry name" value="ABC_transporter-like_ATP-bd"/>
</dbReference>
<dbReference type="Gene3D" id="3.40.50.300">
    <property type="entry name" value="P-loop containing nucleotide triphosphate hydrolases"/>
    <property type="match status" value="1"/>
</dbReference>
<evidence type="ECO:0000256" key="1">
    <source>
        <dbReference type="ARBA" id="ARBA00022448"/>
    </source>
</evidence>
<keyword evidence="2" id="KW-0547">Nucleotide-binding</keyword>
<dbReference type="PANTHER" id="PTHR42939">
    <property type="entry name" value="ABC TRANSPORTER ATP-BINDING PROTEIN ALBC-RELATED"/>
    <property type="match status" value="1"/>
</dbReference>
<evidence type="ECO:0000313" key="6">
    <source>
        <dbReference type="EMBL" id="SAL71478.1"/>
    </source>
</evidence>
<dbReference type="CDD" id="cd03230">
    <property type="entry name" value="ABC_DR_subfamily_A"/>
    <property type="match status" value="1"/>
</dbReference>
<sequence length="252" mass="28380">MSAYVPAIKIEDLHFSYKERPVLRSLNLDIPPSSIVGLLGSNGAGKTTLFDVVCGLKKQDSGIIWSRSNRRDLAYLTQVITIPNALKLGEMAELVQDFSRDDPQNLTQLVPSLSLKEQNKFADLYERKATGCSYGEKKWFVFLTLMALRAEMYLLDEPTAGVDPEFSIYMQRTLRHVAKSGRSILFSTHNIAEINRNCDFFYFLHDGVAQRFENIADFIRFNHADSAEQAFVRYVTDEPRDHAASGALSASA</sequence>
<feature type="domain" description="ABC transporter" evidence="4">
    <location>
        <begin position="8"/>
        <end position="231"/>
    </location>
</feature>
<keyword evidence="1" id="KW-0813">Transport</keyword>
<proteinExistence type="predicted"/>
<evidence type="ECO:0000313" key="7">
    <source>
        <dbReference type="Proteomes" id="UP000054717"/>
    </source>
</evidence>
<dbReference type="Proteomes" id="UP000054717">
    <property type="component" value="Unassembled WGS sequence"/>
</dbReference>